<proteinExistence type="predicted"/>
<dbReference type="EMBL" id="BBMS01000030">
    <property type="protein sequence ID" value="GAL27530.1"/>
    <property type="molecule type" value="Genomic_DNA"/>
</dbReference>
<dbReference type="Pfam" id="PF01973">
    <property type="entry name" value="MptE-like"/>
    <property type="match status" value="1"/>
</dbReference>
<evidence type="ECO:0000313" key="3">
    <source>
        <dbReference type="Proteomes" id="UP000029223"/>
    </source>
</evidence>
<dbReference type="PANTHER" id="PTHR41786:SF1">
    <property type="entry name" value="6-HYDROXYMETHYLPTERIN DIPHOSPHOKINASE MPTE-LIKE DOMAIN-CONTAINING PROTEIN"/>
    <property type="match status" value="1"/>
</dbReference>
<keyword evidence="3" id="KW-1185">Reference proteome</keyword>
<reference evidence="3" key="1">
    <citation type="submission" date="2014-09" db="EMBL/GenBank/DDBJ databases">
        <title>Vibrio variabilis JCM 19239. (C206) whole genome shotgun sequence.</title>
        <authorList>
            <person name="Sawabe T."/>
            <person name="Meirelles P."/>
            <person name="Nakanishi M."/>
            <person name="Sayaka M."/>
            <person name="Hattori M."/>
            <person name="Ohkuma M."/>
        </authorList>
    </citation>
    <scope>NUCLEOTIDE SEQUENCE [LARGE SCALE GENOMIC DNA]</scope>
    <source>
        <strain evidence="3">JCM 19239</strain>
    </source>
</reference>
<dbReference type="InterPro" id="IPR002826">
    <property type="entry name" value="MptE-like"/>
</dbReference>
<gene>
    <name evidence="2" type="ORF">JCM19239_2492</name>
</gene>
<evidence type="ECO:0000313" key="2">
    <source>
        <dbReference type="EMBL" id="GAL27530.1"/>
    </source>
</evidence>
<dbReference type="Proteomes" id="UP000029223">
    <property type="component" value="Unassembled WGS sequence"/>
</dbReference>
<accession>A0ABQ0JGX5</accession>
<organism evidence="2 3">
    <name type="scientific">Vibrio variabilis</name>
    <dbReference type="NCBI Taxonomy" id="990271"/>
    <lineage>
        <taxon>Bacteria</taxon>
        <taxon>Pseudomonadati</taxon>
        <taxon>Pseudomonadota</taxon>
        <taxon>Gammaproteobacteria</taxon>
        <taxon>Vibrionales</taxon>
        <taxon>Vibrionaceae</taxon>
        <taxon>Vibrio</taxon>
    </lineage>
</organism>
<comment type="caution">
    <text evidence="2">The sequence shown here is derived from an EMBL/GenBank/DDBJ whole genome shotgun (WGS) entry which is preliminary data.</text>
</comment>
<protein>
    <submittedName>
        <fullName evidence="2">Conserved protein</fullName>
    </submittedName>
</protein>
<feature type="domain" description="6-hydroxymethylpterin diphosphokinase MptE-like" evidence="1">
    <location>
        <begin position="195"/>
        <end position="359"/>
    </location>
</feature>
<name>A0ABQ0JGX5_9VIBR</name>
<evidence type="ECO:0000259" key="1">
    <source>
        <dbReference type="Pfam" id="PF01973"/>
    </source>
</evidence>
<sequence>MMLETYQNNISMLRHRWPSIADKIDMTDIEQLEFEIIEGEYSTISIDGLQISSRVDPIEEALRYRQLVDSDDYVLWGMALGHLPHLLCQDPNAKSINIILFNFELTKLVLHLVPCDWLADPRVTMNMVFDGCDNLNKLIATLSFENSIIITSESTLASRTMPWLSRRFEDRMYTVHCKLGHLERDSEYERIEHTNLKLLRKIKPIEEYLLSPVEEAIIVGAGPSLEAHIDELKATYEQVDRPEIIAVASASTCLKRHGIKPDAVCAIEIDSPDSLFDYSIAKSTPLLFASRMPQRIFAKWHGPKYYFHLSDPTYDRFAEALPGFRMYVYGSVIHPTIFSALARGAKKVFLLGCDFGFPNEKVHAGLDNSATSKIDMNTWVENGYGEEIKSESSYRMFLTGVESLIQQNPDVEFINWSRIGAKIIGTRYIDIEELTRG</sequence>
<dbReference type="PANTHER" id="PTHR41786">
    <property type="entry name" value="MOTILITY ACCESSORY FACTOR MAF"/>
    <property type="match status" value="1"/>
</dbReference>